<dbReference type="InterPro" id="IPR002547">
    <property type="entry name" value="tRNA-bd_dom"/>
</dbReference>
<dbReference type="EMBL" id="JBAMIC010000013">
    <property type="protein sequence ID" value="KAK7097886.1"/>
    <property type="molecule type" value="Genomic_DNA"/>
</dbReference>
<protein>
    <recommendedName>
        <fullName evidence="9">tRNA-binding domain-containing protein</fullName>
    </recommendedName>
</protein>
<dbReference type="InterPro" id="IPR051270">
    <property type="entry name" value="Tyrosine-tRNA_ligase_regulator"/>
</dbReference>
<evidence type="ECO:0000313" key="11">
    <source>
        <dbReference type="Proteomes" id="UP001374579"/>
    </source>
</evidence>
<evidence type="ECO:0000256" key="7">
    <source>
        <dbReference type="SAM" id="Coils"/>
    </source>
</evidence>
<dbReference type="GO" id="GO:0000049">
    <property type="term" value="F:tRNA binding"/>
    <property type="evidence" value="ECO:0007669"/>
    <property type="project" value="UniProtKB-UniRule"/>
</dbReference>
<dbReference type="GO" id="GO:0005737">
    <property type="term" value="C:cytoplasm"/>
    <property type="evidence" value="ECO:0007669"/>
    <property type="project" value="UniProtKB-SubCell"/>
</dbReference>
<organism evidence="10 11">
    <name type="scientific">Littorina saxatilis</name>
    <dbReference type="NCBI Taxonomy" id="31220"/>
    <lineage>
        <taxon>Eukaryota</taxon>
        <taxon>Metazoa</taxon>
        <taxon>Spiralia</taxon>
        <taxon>Lophotrochozoa</taxon>
        <taxon>Mollusca</taxon>
        <taxon>Gastropoda</taxon>
        <taxon>Caenogastropoda</taxon>
        <taxon>Littorinimorpha</taxon>
        <taxon>Littorinoidea</taxon>
        <taxon>Littorinidae</taxon>
        <taxon>Littorina</taxon>
    </lineage>
</organism>
<dbReference type="PROSITE" id="PS50886">
    <property type="entry name" value="TRBD"/>
    <property type="match status" value="1"/>
</dbReference>
<evidence type="ECO:0000313" key="10">
    <source>
        <dbReference type="EMBL" id="KAK7097886.1"/>
    </source>
</evidence>
<keyword evidence="2" id="KW-0963">Cytoplasm</keyword>
<evidence type="ECO:0000256" key="2">
    <source>
        <dbReference type="ARBA" id="ARBA00022490"/>
    </source>
</evidence>
<evidence type="ECO:0000256" key="8">
    <source>
        <dbReference type="SAM" id="MobiDB-lite"/>
    </source>
</evidence>
<dbReference type="GO" id="GO:0006412">
    <property type="term" value="P:translation"/>
    <property type="evidence" value="ECO:0007669"/>
    <property type="project" value="UniProtKB-KW"/>
</dbReference>
<dbReference type="PANTHER" id="PTHR11586">
    <property type="entry name" value="TRNA-AMINOACYLATION COFACTOR ARC1 FAMILY MEMBER"/>
    <property type="match status" value="1"/>
</dbReference>
<evidence type="ECO:0000259" key="9">
    <source>
        <dbReference type="PROSITE" id="PS50886"/>
    </source>
</evidence>
<evidence type="ECO:0000256" key="1">
    <source>
        <dbReference type="ARBA" id="ARBA00004496"/>
    </source>
</evidence>
<feature type="coiled-coil region" evidence="7">
    <location>
        <begin position="41"/>
        <end position="75"/>
    </location>
</feature>
<evidence type="ECO:0000256" key="5">
    <source>
        <dbReference type="ARBA" id="ARBA00022917"/>
    </source>
</evidence>
<dbReference type="Pfam" id="PF01588">
    <property type="entry name" value="tRNA_bind"/>
    <property type="match status" value="1"/>
</dbReference>
<comment type="caution">
    <text evidence="10">The sequence shown here is derived from an EMBL/GenBank/DDBJ whole genome shotgun (WGS) entry which is preliminary data.</text>
</comment>
<dbReference type="CDD" id="cd02799">
    <property type="entry name" value="tRNA_bind_EMAP-II_like"/>
    <property type="match status" value="1"/>
</dbReference>
<dbReference type="PANTHER" id="PTHR11586:SF33">
    <property type="entry name" value="AMINOACYL TRNA SYNTHASE COMPLEX-INTERACTING MULTIFUNCTIONAL PROTEIN 1"/>
    <property type="match status" value="1"/>
</dbReference>
<keyword evidence="3 6" id="KW-0820">tRNA-binding</keyword>
<feature type="compositionally biased region" description="Low complexity" evidence="8">
    <location>
        <begin position="101"/>
        <end position="136"/>
    </location>
</feature>
<dbReference type="Proteomes" id="UP001374579">
    <property type="component" value="Unassembled WGS sequence"/>
</dbReference>
<name>A0AAN9B279_9CAEN</name>
<evidence type="ECO:0000256" key="4">
    <source>
        <dbReference type="ARBA" id="ARBA00022884"/>
    </source>
</evidence>
<dbReference type="InterPro" id="IPR012340">
    <property type="entry name" value="NA-bd_OB-fold"/>
</dbReference>
<keyword evidence="4 6" id="KW-0694">RNA-binding</keyword>
<keyword evidence="11" id="KW-1185">Reference proteome</keyword>
<comment type="subcellular location">
    <subcellularLocation>
        <location evidence="1">Cytoplasm</location>
    </subcellularLocation>
</comment>
<keyword evidence="5" id="KW-0648">Protein biosynthesis</keyword>
<feature type="region of interest" description="Disordered" evidence="8">
    <location>
        <begin position="85"/>
        <end position="163"/>
    </location>
</feature>
<proteinExistence type="predicted"/>
<feature type="domain" description="TRNA-binding" evidence="9">
    <location>
        <begin position="165"/>
        <end position="265"/>
    </location>
</feature>
<evidence type="ECO:0000256" key="6">
    <source>
        <dbReference type="PROSITE-ProRule" id="PRU00209"/>
    </source>
</evidence>
<dbReference type="Gene3D" id="2.40.50.140">
    <property type="entry name" value="Nucleic acid-binding proteins"/>
    <property type="match status" value="1"/>
</dbReference>
<dbReference type="AlphaFoldDB" id="A0AAN9B279"/>
<dbReference type="FunFam" id="2.40.50.140:FF:000047">
    <property type="entry name" value="tyrosine--tRNA ligase, cytoplasmic isoform X2"/>
    <property type="match status" value="1"/>
</dbReference>
<evidence type="ECO:0000256" key="3">
    <source>
        <dbReference type="ARBA" id="ARBA00022555"/>
    </source>
</evidence>
<feature type="compositionally biased region" description="Basic and acidic residues" evidence="8">
    <location>
        <begin position="137"/>
        <end position="163"/>
    </location>
</feature>
<reference evidence="10 11" key="1">
    <citation type="submission" date="2024-02" db="EMBL/GenBank/DDBJ databases">
        <title>Chromosome-scale genome assembly of the rough periwinkle Littorina saxatilis.</title>
        <authorList>
            <person name="De Jode A."/>
            <person name="Faria R."/>
            <person name="Formenti G."/>
            <person name="Sims Y."/>
            <person name="Smith T.P."/>
            <person name="Tracey A."/>
            <person name="Wood J.M.D."/>
            <person name="Zagrodzka Z.B."/>
            <person name="Johannesson K."/>
            <person name="Butlin R.K."/>
            <person name="Leder E.H."/>
        </authorList>
    </citation>
    <scope>NUCLEOTIDE SEQUENCE [LARGE SCALE GENOMIC DNA]</scope>
    <source>
        <strain evidence="10">Snail1</strain>
        <tissue evidence="10">Muscle</tissue>
    </source>
</reference>
<gene>
    <name evidence="10" type="ORF">V1264_004795</name>
</gene>
<sequence length="325" mass="34822">MAIRMASATVLKGLKLRADQADGIIAQLKHQIAALQTATALSAGKGEEEQLREKNNALQDEIETVKISLKVAEIRNGVKQIGVPQRRGITTSAGQRGAGGDKAAQAPPPQAAKATDQPQAKKAKTEAGQAKDAGQAKQDKEKPAKDNKSKGKKAEAGAGEAEKMDVSRLDFRVGKIVAVEKHPDADTLYVETVDLGEEKPRTIVSGLVNHIPIEQMQDRVAVFMCNLKASKMRGVSSEGMIMCAKDGKIEILEPPPGVIPGDRVTFDGYPGTPDKQLNPKKKVWETLKPDIRTNKERVATFKGVPFKVEGKGIVKAPTLADAEIS</sequence>
<keyword evidence="7" id="KW-0175">Coiled coil</keyword>
<dbReference type="SUPFAM" id="SSF50249">
    <property type="entry name" value="Nucleic acid-binding proteins"/>
    <property type="match status" value="1"/>
</dbReference>
<accession>A0AAN9B279</accession>